<accession>A0AAD6K4R6</accession>
<keyword evidence="2" id="KW-1185">Reference proteome</keyword>
<comment type="caution">
    <text evidence="1">The sequence shown here is derived from an EMBL/GenBank/DDBJ whole genome shotgun (WGS) entry which is preliminary data.</text>
</comment>
<protein>
    <submittedName>
        <fullName evidence="1">Uncharacterized protein</fullName>
    </submittedName>
</protein>
<dbReference type="AlphaFoldDB" id="A0AAD6K4R6"/>
<evidence type="ECO:0000313" key="2">
    <source>
        <dbReference type="Proteomes" id="UP001162972"/>
    </source>
</evidence>
<gene>
    <name evidence="1" type="ORF">OIU84_002731</name>
</gene>
<dbReference type="PANTHER" id="PTHR34572">
    <property type="entry name" value="GOLGIN FAMILY A PROTEIN"/>
    <property type="match status" value="1"/>
</dbReference>
<name>A0AAD6K4R6_9ROSI</name>
<reference evidence="1 2" key="1">
    <citation type="journal article" date="2023" name="Int. J. Mol. Sci.">
        <title>De Novo Assembly and Annotation of 11 Diverse Shrub Willow (Salix) Genomes Reveals Novel Gene Organization in Sex-Linked Regions.</title>
        <authorList>
            <person name="Hyden B."/>
            <person name="Feng K."/>
            <person name="Yates T.B."/>
            <person name="Jawdy S."/>
            <person name="Cereghino C."/>
            <person name="Smart L.B."/>
            <person name="Muchero W."/>
        </authorList>
    </citation>
    <scope>NUCLEOTIDE SEQUENCE [LARGE SCALE GENOMIC DNA]</scope>
    <source>
        <tissue evidence="1">Shoot tip</tissue>
    </source>
</reference>
<organism evidence="1 2">
    <name type="scientific">Salix udensis</name>
    <dbReference type="NCBI Taxonomy" id="889485"/>
    <lineage>
        <taxon>Eukaryota</taxon>
        <taxon>Viridiplantae</taxon>
        <taxon>Streptophyta</taxon>
        <taxon>Embryophyta</taxon>
        <taxon>Tracheophyta</taxon>
        <taxon>Spermatophyta</taxon>
        <taxon>Magnoliopsida</taxon>
        <taxon>eudicotyledons</taxon>
        <taxon>Gunneridae</taxon>
        <taxon>Pentapetalae</taxon>
        <taxon>rosids</taxon>
        <taxon>fabids</taxon>
        <taxon>Malpighiales</taxon>
        <taxon>Salicaceae</taxon>
        <taxon>Saliceae</taxon>
        <taxon>Salix</taxon>
    </lineage>
</organism>
<dbReference type="PANTHER" id="PTHR34572:SF8">
    <property type="entry name" value="(RAPE) HYPOTHETICAL PROTEIN"/>
    <property type="match status" value="1"/>
</dbReference>
<proteinExistence type="predicted"/>
<dbReference type="Proteomes" id="UP001162972">
    <property type="component" value="Chromosome 11"/>
</dbReference>
<sequence length="126" mass="14182">MEGMGSRLGRTSARYGLSATATIFNAITTPTAITTKTTTGSRLLLCRWTPLSPAAATSTITEDPPKRKFRYTPIAVLKERSTADKKAEQEVEKQLIEWQTTKNDEQNVEDDFKSETQVNCFEKMFR</sequence>
<dbReference type="EMBL" id="JAPFFJ010000011">
    <property type="protein sequence ID" value="KAJ6416903.1"/>
    <property type="molecule type" value="Genomic_DNA"/>
</dbReference>
<evidence type="ECO:0000313" key="1">
    <source>
        <dbReference type="EMBL" id="KAJ6416903.1"/>
    </source>
</evidence>